<dbReference type="Proteomes" id="UP000076858">
    <property type="component" value="Unassembled WGS sequence"/>
</dbReference>
<dbReference type="AlphaFoldDB" id="A0A164FWR1"/>
<organism evidence="1 2">
    <name type="scientific">Daphnia magna</name>
    <dbReference type="NCBI Taxonomy" id="35525"/>
    <lineage>
        <taxon>Eukaryota</taxon>
        <taxon>Metazoa</taxon>
        <taxon>Ecdysozoa</taxon>
        <taxon>Arthropoda</taxon>
        <taxon>Crustacea</taxon>
        <taxon>Branchiopoda</taxon>
        <taxon>Diplostraca</taxon>
        <taxon>Cladocera</taxon>
        <taxon>Anomopoda</taxon>
        <taxon>Daphniidae</taxon>
        <taxon>Daphnia</taxon>
    </lineage>
</organism>
<protein>
    <submittedName>
        <fullName evidence="1">Uncharacterized protein</fullName>
    </submittedName>
</protein>
<gene>
    <name evidence="1" type="ORF">APZ42_006425</name>
</gene>
<proteinExistence type="predicted"/>
<keyword evidence="2" id="KW-1185">Reference proteome</keyword>
<dbReference type="EMBL" id="LRGB01017811">
    <property type="protein sequence ID" value="KZR98245.1"/>
    <property type="molecule type" value="Genomic_DNA"/>
</dbReference>
<sequence length="203" mass="22447">MTMKAAIRKTFSLGQQSPDIREAGYLIRNAILKCPRIPLPQYVQLRDVLAGEVAIPELLKTFYGCLIGGPLPRKGRPTSEQKQRRILSLAADAIFCVTNGKSMPSKHIQLGLVMKSVTGSRKTLEILNRMGHCASYHTIEGLETELTYSVSDVLRLLPDGMTQSPNLHTGVAYDNYDRYVDTLSGQNTLHITVGIVYQDNSSP</sequence>
<accession>A0A164FWR1</accession>
<evidence type="ECO:0000313" key="1">
    <source>
        <dbReference type="EMBL" id="KZR98245.1"/>
    </source>
</evidence>
<dbReference type="OrthoDB" id="8060926at2759"/>
<name>A0A164FWR1_9CRUS</name>
<comment type="caution">
    <text evidence="1">The sequence shown here is derived from an EMBL/GenBank/DDBJ whole genome shotgun (WGS) entry which is preliminary data.</text>
</comment>
<dbReference type="PANTHER" id="PTHR46704:SF1">
    <property type="entry name" value="TELOMERE LENGTH REGULATION PROTEIN TEL2 HOMOLOG"/>
    <property type="match status" value="1"/>
</dbReference>
<evidence type="ECO:0000313" key="2">
    <source>
        <dbReference type="Proteomes" id="UP000076858"/>
    </source>
</evidence>
<reference evidence="1 2" key="1">
    <citation type="submission" date="2016-03" db="EMBL/GenBank/DDBJ databases">
        <title>EvidentialGene: Evidence-directed Construction of Genes on Genomes.</title>
        <authorList>
            <person name="Gilbert D.G."/>
            <person name="Choi J.-H."/>
            <person name="Mockaitis K."/>
            <person name="Colbourne J."/>
            <person name="Pfrender M."/>
        </authorList>
    </citation>
    <scope>NUCLEOTIDE SEQUENCE [LARGE SCALE GENOMIC DNA]</scope>
    <source>
        <strain evidence="1 2">Xinb3</strain>
        <tissue evidence="1">Complete organism</tissue>
    </source>
</reference>
<dbReference type="PANTHER" id="PTHR46704">
    <property type="entry name" value="CXC DOMAIN-CONTAINING PROTEIN-RELATED"/>
    <property type="match status" value="1"/>
</dbReference>